<feature type="domain" description="HTH psq-type" evidence="1">
    <location>
        <begin position="95"/>
        <end position="131"/>
    </location>
</feature>
<evidence type="ECO:0000259" key="1">
    <source>
        <dbReference type="Pfam" id="PF05225"/>
    </source>
</evidence>
<dbReference type="SUPFAM" id="SSF46689">
    <property type="entry name" value="Homeodomain-like"/>
    <property type="match status" value="1"/>
</dbReference>
<evidence type="ECO:0000313" key="2">
    <source>
        <dbReference type="EMBL" id="GFN80399.1"/>
    </source>
</evidence>
<reference evidence="2 3" key="1">
    <citation type="journal article" date="2021" name="Elife">
        <title>Chloroplast acquisition without the gene transfer in kleptoplastic sea slugs, Plakobranchus ocellatus.</title>
        <authorList>
            <person name="Maeda T."/>
            <person name="Takahashi S."/>
            <person name="Yoshida T."/>
            <person name="Shimamura S."/>
            <person name="Takaki Y."/>
            <person name="Nagai Y."/>
            <person name="Toyoda A."/>
            <person name="Suzuki Y."/>
            <person name="Arimoto A."/>
            <person name="Ishii H."/>
            <person name="Satoh N."/>
            <person name="Nishiyama T."/>
            <person name="Hasebe M."/>
            <person name="Maruyama T."/>
            <person name="Minagawa J."/>
            <person name="Obokata J."/>
            <person name="Shigenobu S."/>
        </authorList>
    </citation>
    <scope>NUCLEOTIDE SEQUENCE [LARGE SCALE GENOMIC DNA]</scope>
</reference>
<dbReference type="InterPro" id="IPR009057">
    <property type="entry name" value="Homeodomain-like_sf"/>
</dbReference>
<sequence>MGTGNFGAASVRKLSGKENQNIWITIYLERLKVLENENDEKVTDSQAVFCILDPKTYFSASSTSRSASRFLRETSVIMPRVYQRKHADFGKTPSDVMQLAIDDVNNSKSLRASAKEYGIPRGTLRSNVKKAGQGVPLGPNYQHARVFSEEQETELAHYAVKCAKIFYGLTTKSLRKLAFDLAKANNIKYPAKWEDEKMAGKEWYLGFMRRHQTLSIRQPEATSLAKATDLIVTQWENILIFWSPLIGNWESKVLIYSIWMKLVSPQRIRSQRS</sequence>
<proteinExistence type="predicted"/>
<organism evidence="2 3">
    <name type="scientific">Plakobranchus ocellatus</name>
    <dbReference type="NCBI Taxonomy" id="259542"/>
    <lineage>
        <taxon>Eukaryota</taxon>
        <taxon>Metazoa</taxon>
        <taxon>Spiralia</taxon>
        <taxon>Lophotrochozoa</taxon>
        <taxon>Mollusca</taxon>
        <taxon>Gastropoda</taxon>
        <taxon>Heterobranchia</taxon>
        <taxon>Euthyneura</taxon>
        <taxon>Panpulmonata</taxon>
        <taxon>Sacoglossa</taxon>
        <taxon>Placobranchoidea</taxon>
        <taxon>Plakobranchidae</taxon>
        <taxon>Plakobranchus</taxon>
    </lineage>
</organism>
<gene>
    <name evidence="2" type="ORF">PoB_000690500</name>
</gene>
<accession>A0AAV3YCE5</accession>
<evidence type="ECO:0000313" key="3">
    <source>
        <dbReference type="Proteomes" id="UP000735302"/>
    </source>
</evidence>
<dbReference type="InterPro" id="IPR007889">
    <property type="entry name" value="HTH_Psq"/>
</dbReference>
<dbReference type="Gene3D" id="1.10.10.60">
    <property type="entry name" value="Homeodomain-like"/>
    <property type="match status" value="1"/>
</dbReference>
<keyword evidence="3" id="KW-1185">Reference proteome</keyword>
<protein>
    <submittedName>
        <fullName evidence="2">Tigger transposable element-derived protein 6-like protein</fullName>
    </submittedName>
</protein>
<name>A0AAV3YCE5_9GAST</name>
<comment type="caution">
    <text evidence="2">The sequence shown here is derived from an EMBL/GenBank/DDBJ whole genome shotgun (WGS) entry which is preliminary data.</text>
</comment>
<dbReference type="Proteomes" id="UP000735302">
    <property type="component" value="Unassembled WGS sequence"/>
</dbReference>
<dbReference type="EMBL" id="BLXT01000825">
    <property type="protein sequence ID" value="GFN80399.1"/>
    <property type="molecule type" value="Genomic_DNA"/>
</dbReference>
<dbReference type="GO" id="GO:0003677">
    <property type="term" value="F:DNA binding"/>
    <property type="evidence" value="ECO:0007669"/>
    <property type="project" value="InterPro"/>
</dbReference>
<dbReference type="AlphaFoldDB" id="A0AAV3YCE5"/>
<dbReference type="Pfam" id="PF05225">
    <property type="entry name" value="HTH_psq"/>
    <property type="match status" value="1"/>
</dbReference>